<comment type="caution">
    <text evidence="2">The sequence shown here is derived from an EMBL/GenBank/DDBJ whole genome shotgun (WGS) entry which is preliminary data.</text>
</comment>
<keyword evidence="3" id="KW-1185">Reference proteome</keyword>
<proteinExistence type="predicted"/>
<dbReference type="Proteomes" id="UP000324748">
    <property type="component" value="Unassembled WGS sequence"/>
</dbReference>
<feature type="compositionally biased region" description="Low complexity" evidence="1">
    <location>
        <begin position="8"/>
        <end position="18"/>
    </location>
</feature>
<accession>A0A5B0QEU5</accession>
<feature type="region of interest" description="Disordered" evidence="1">
    <location>
        <begin position="1"/>
        <end position="33"/>
    </location>
</feature>
<name>A0A5B0QEU5_PUCGR</name>
<protein>
    <submittedName>
        <fullName evidence="2">Uncharacterized protein</fullName>
    </submittedName>
</protein>
<dbReference type="AlphaFoldDB" id="A0A5B0QEU5"/>
<gene>
    <name evidence="2" type="ORF">PGT21_009567</name>
</gene>
<evidence type="ECO:0000256" key="1">
    <source>
        <dbReference type="SAM" id="MobiDB-lite"/>
    </source>
</evidence>
<evidence type="ECO:0000313" key="2">
    <source>
        <dbReference type="EMBL" id="KAA1111717.1"/>
    </source>
</evidence>
<organism evidence="2 3">
    <name type="scientific">Puccinia graminis f. sp. tritici</name>
    <dbReference type="NCBI Taxonomy" id="56615"/>
    <lineage>
        <taxon>Eukaryota</taxon>
        <taxon>Fungi</taxon>
        <taxon>Dikarya</taxon>
        <taxon>Basidiomycota</taxon>
        <taxon>Pucciniomycotina</taxon>
        <taxon>Pucciniomycetes</taxon>
        <taxon>Pucciniales</taxon>
        <taxon>Pucciniaceae</taxon>
        <taxon>Puccinia</taxon>
    </lineage>
</organism>
<sequence>MFEEYSDQDAAAYRAAAEAEADDPLPTTAQEDNYMKFRRNRLADKLWDQFKAYKAQQRTTN</sequence>
<reference evidence="2 3" key="1">
    <citation type="submission" date="2019-05" db="EMBL/GenBank/DDBJ databases">
        <title>Emergence of the Ug99 lineage of the wheat stem rust pathogen through somatic hybridization.</title>
        <authorList>
            <person name="Li F."/>
            <person name="Upadhyaya N.M."/>
            <person name="Sperschneider J."/>
            <person name="Matny O."/>
            <person name="Nguyen-Phuc H."/>
            <person name="Mago R."/>
            <person name="Raley C."/>
            <person name="Miller M.E."/>
            <person name="Silverstein K.A.T."/>
            <person name="Henningsen E."/>
            <person name="Hirsch C.D."/>
            <person name="Visser B."/>
            <person name="Pretorius Z.A."/>
            <person name="Steffenson B.J."/>
            <person name="Schwessinger B."/>
            <person name="Dodds P.N."/>
            <person name="Figueroa M."/>
        </authorList>
    </citation>
    <scope>NUCLEOTIDE SEQUENCE [LARGE SCALE GENOMIC DNA]</scope>
    <source>
        <strain evidence="2">21-0</strain>
    </source>
</reference>
<dbReference type="EMBL" id="VSWC01000016">
    <property type="protein sequence ID" value="KAA1111717.1"/>
    <property type="molecule type" value="Genomic_DNA"/>
</dbReference>
<evidence type="ECO:0000313" key="3">
    <source>
        <dbReference type="Proteomes" id="UP000324748"/>
    </source>
</evidence>